<comment type="caution">
    <text evidence="4">Lacks conserved residue(s) required for the propagation of feature annotation.</text>
</comment>
<feature type="transmembrane region" description="Helical" evidence="6">
    <location>
        <begin position="32"/>
        <end position="54"/>
    </location>
</feature>
<keyword evidence="3 4" id="KW-0443">Lipid metabolism</keyword>
<dbReference type="GO" id="GO:0004806">
    <property type="term" value="F:triacylglycerol lipase activity"/>
    <property type="evidence" value="ECO:0007669"/>
    <property type="project" value="InterPro"/>
</dbReference>
<keyword evidence="6" id="KW-0812">Transmembrane</keyword>
<keyword evidence="2 4" id="KW-0442">Lipid degradation</keyword>
<dbReference type="GO" id="GO:0016042">
    <property type="term" value="P:lipid catabolic process"/>
    <property type="evidence" value="ECO:0007669"/>
    <property type="project" value="UniProtKB-UniRule"/>
</dbReference>
<reference evidence="8" key="1">
    <citation type="submission" date="2015-04" db="EMBL/GenBank/DDBJ databases">
        <title>The genome sequence of the plant pathogenic Rhizarian Plasmodiophora brassicae reveals insights in its biotrophic life cycle and the origin of chitin synthesis.</title>
        <authorList>
            <person name="Schwelm A."/>
            <person name="Fogelqvist J."/>
            <person name="Knaust A."/>
            <person name="Julke S."/>
            <person name="Lilja T."/>
            <person name="Dhandapani V."/>
            <person name="Bonilla-Rosso G."/>
            <person name="Karlsson M."/>
            <person name="Shevchenko A."/>
            <person name="Choi S.R."/>
            <person name="Kim H.G."/>
            <person name="Park J.Y."/>
            <person name="Lim Y.P."/>
            <person name="Ludwig-Muller J."/>
            <person name="Dixelius C."/>
        </authorList>
    </citation>
    <scope>NUCLEOTIDE SEQUENCE</scope>
    <source>
        <tissue evidence="8">Potato root galls</tissue>
    </source>
</reference>
<dbReference type="InterPro" id="IPR021771">
    <property type="entry name" value="Triacylglycerol_lipase_N"/>
</dbReference>
<evidence type="ECO:0000256" key="1">
    <source>
        <dbReference type="ARBA" id="ARBA00022801"/>
    </source>
</evidence>
<feature type="short sequence motif" description="GXSXG" evidence="4">
    <location>
        <begin position="256"/>
        <end position="260"/>
    </location>
</feature>
<feature type="compositionally biased region" description="Low complexity" evidence="5">
    <location>
        <begin position="626"/>
        <end position="641"/>
    </location>
</feature>
<sequence>MNPTPVKALVNGVVLLAKGNVKFFGWILAPDLLIRVICRHILLLLLLYSSYFAYGRLGRLFQSQIMRVKHIIAWYLGKQDRYLSIQNLKNAMDNAKDYDEWRDSAAKLDLICNRMAWKDVDKSDLYDYRKIRDNLNTLRQLVDRHDIEGLMRFLRSGLQRNFGGIGNPKLYGYLLSGTKTLVEDYTREVVRALNLVANERTSPIQNVRKLAFFMETRHSFGRSALLLSGGSTLGLYHSGVIKALVNKKVLPRIISGSSVGALFAAMVGTRNDDELEELSRNGVTNLDAFPSNSGSLWRKVMRLWRQGHVYDMTALEQCVRDNVGNFSFQEAYARTGRILNISVCAHGTHLNTEPLLLNYLTAPAVLISSAVCASCAIPWVFNPVELMSKEPNGQIVPLFSREVMWLDGSVQSDLPMRRLAEMFNVNHFIVSQVNPHVVPVLAPQQMLSASSSIMARAITYLGGEVRDLVLRLGSLVFSEGTFSRLQSLAFQSYVGDITLYPKPSFRAFLTLLENPSRERFDFCMQESALYTWRHMALIREHCDIEFELDACVRQLRAGIARSGEMALSAIDRHHPSENLGSRIRSWSADQFQVFRQAEESSIGRATSTLHFPAQASSTLPRLTVEPTTITFSPTSPEPSSTMAPGNDDDPGTDDRLSTEQQEVIAAGLDDVDMMALP</sequence>
<name>A0A0H5R9D5_9EUKA</name>
<feature type="active site" description="Nucleophile" evidence="4">
    <location>
        <position position="258"/>
    </location>
</feature>
<keyword evidence="1 4" id="KW-0378">Hydrolase</keyword>
<dbReference type="EMBL" id="HACM01009850">
    <property type="protein sequence ID" value="CRZ10292.1"/>
    <property type="molecule type" value="Transcribed_RNA"/>
</dbReference>
<feature type="domain" description="PNPLA" evidence="7">
    <location>
        <begin position="225"/>
        <end position="420"/>
    </location>
</feature>
<evidence type="ECO:0000313" key="8">
    <source>
        <dbReference type="EMBL" id="CRZ10292.1"/>
    </source>
</evidence>
<feature type="active site" description="Proton acceptor" evidence="4">
    <location>
        <position position="407"/>
    </location>
</feature>
<dbReference type="InterPro" id="IPR016035">
    <property type="entry name" value="Acyl_Trfase/lysoPLipase"/>
</dbReference>
<evidence type="ECO:0000256" key="3">
    <source>
        <dbReference type="ARBA" id="ARBA00023098"/>
    </source>
</evidence>
<dbReference type="Gene3D" id="3.40.1090.10">
    <property type="entry name" value="Cytosolic phospholipase A2 catalytic domain"/>
    <property type="match status" value="2"/>
</dbReference>
<dbReference type="Pfam" id="PF01734">
    <property type="entry name" value="Patatin"/>
    <property type="match status" value="1"/>
</dbReference>
<proteinExistence type="predicted"/>
<dbReference type="AlphaFoldDB" id="A0A0H5R9D5"/>
<dbReference type="Pfam" id="PF11815">
    <property type="entry name" value="DUF3336"/>
    <property type="match status" value="1"/>
</dbReference>
<protein>
    <recommendedName>
        <fullName evidence="7">PNPLA domain-containing protein</fullName>
    </recommendedName>
</protein>
<dbReference type="PROSITE" id="PS51635">
    <property type="entry name" value="PNPLA"/>
    <property type="match status" value="1"/>
</dbReference>
<evidence type="ECO:0000256" key="5">
    <source>
        <dbReference type="SAM" id="MobiDB-lite"/>
    </source>
</evidence>
<evidence type="ECO:0000256" key="4">
    <source>
        <dbReference type="PROSITE-ProRule" id="PRU01161"/>
    </source>
</evidence>
<evidence type="ECO:0000256" key="6">
    <source>
        <dbReference type="SAM" id="Phobius"/>
    </source>
</evidence>
<keyword evidence="6" id="KW-0472">Membrane</keyword>
<feature type="region of interest" description="Disordered" evidence="5">
    <location>
        <begin position="625"/>
        <end position="659"/>
    </location>
</feature>
<dbReference type="PANTHER" id="PTHR14226:SF10">
    <property type="entry name" value="TRIACYLGLYCEROL LIPASE 4-RELATED"/>
    <property type="match status" value="1"/>
</dbReference>
<dbReference type="InterPro" id="IPR050301">
    <property type="entry name" value="NTE"/>
</dbReference>
<dbReference type="SUPFAM" id="SSF52151">
    <property type="entry name" value="FabD/lysophospholipase-like"/>
    <property type="match status" value="1"/>
</dbReference>
<evidence type="ECO:0000256" key="2">
    <source>
        <dbReference type="ARBA" id="ARBA00022963"/>
    </source>
</evidence>
<dbReference type="InterPro" id="IPR002641">
    <property type="entry name" value="PNPLA_dom"/>
</dbReference>
<organism evidence="8">
    <name type="scientific">Spongospora subterranea</name>
    <dbReference type="NCBI Taxonomy" id="70186"/>
    <lineage>
        <taxon>Eukaryota</taxon>
        <taxon>Sar</taxon>
        <taxon>Rhizaria</taxon>
        <taxon>Endomyxa</taxon>
        <taxon>Phytomyxea</taxon>
        <taxon>Plasmodiophorida</taxon>
        <taxon>Plasmodiophoridae</taxon>
        <taxon>Spongospora</taxon>
    </lineage>
</organism>
<evidence type="ECO:0000259" key="7">
    <source>
        <dbReference type="PROSITE" id="PS51635"/>
    </source>
</evidence>
<keyword evidence="6" id="KW-1133">Transmembrane helix</keyword>
<dbReference type="PANTHER" id="PTHR14226">
    <property type="entry name" value="NEUROPATHY TARGET ESTERASE/SWISS CHEESE D.MELANOGASTER"/>
    <property type="match status" value="1"/>
</dbReference>
<accession>A0A0H5R9D5</accession>